<dbReference type="GO" id="GO:0003677">
    <property type="term" value="F:DNA binding"/>
    <property type="evidence" value="ECO:0007669"/>
    <property type="project" value="UniProtKB-UniRule"/>
</dbReference>
<keyword evidence="1 16" id="KW-0597">Phosphoprotein</keyword>
<dbReference type="Pfam" id="PF00752">
    <property type="entry name" value="XPG_N"/>
    <property type="match status" value="1"/>
</dbReference>
<evidence type="ECO:0000313" key="20">
    <source>
        <dbReference type="EMBL" id="KAK9867650.1"/>
    </source>
</evidence>
<comment type="caution">
    <text evidence="20">The sequence shown here is derived from an EMBL/GenBank/DDBJ whole genome shotgun (WGS) entry which is preliminary data.</text>
</comment>
<dbReference type="PANTHER" id="PTHR11081">
    <property type="entry name" value="FLAP ENDONUCLEASE FAMILY MEMBER"/>
    <property type="match status" value="1"/>
</dbReference>
<dbReference type="InterPro" id="IPR006085">
    <property type="entry name" value="XPG_DNA_repair_N"/>
</dbReference>
<evidence type="ECO:0000256" key="14">
    <source>
        <dbReference type="ARBA" id="ARBA00034726"/>
    </source>
</evidence>
<dbReference type="InterPro" id="IPR006086">
    <property type="entry name" value="XPG-I_dom"/>
</dbReference>
<sequence length="389" mass="42593">MGIKGLTKLLGDNAPDCSKEQKFENYFGRKIAIDASMHIYQFLVVVGRTGEQSLTSEAGEVTSHLQGMFFRTCRMLENGIKPVYVFDGKPPNLKKDELAKRYTKRTDATDDLAEAKETGEAADVEKYSKRTIRVTQTHNDECKKLLRLMGVPVIEAPSEAEAQCCAMNKADLVFGVATEDMDALTFGTPRLIRNLMAPASAKVTVTEYDYDKVLEGLGLTVDQFIDMCILCGCDYCGHIKGVGEKKALQLVQKFGEMKDVMASLEGGKYVVPEPFPYEEARKLFKEPSVLTGDQLPKLTWNPPDEAGLLQFLVEEKSFSEDRIRKAIDRIKASHGKSTQGRLESFFGAPKSKPAGEKRKQPAAASSKAAAGAKGAAAKKGKTGVGGKKK</sequence>
<dbReference type="GO" id="GO:0006284">
    <property type="term" value="P:base-excision repair"/>
    <property type="evidence" value="ECO:0007669"/>
    <property type="project" value="UniProtKB-UniRule"/>
</dbReference>
<feature type="compositionally biased region" description="Basic residues" evidence="17">
    <location>
        <begin position="376"/>
        <end position="389"/>
    </location>
</feature>
<keyword evidence="2 16" id="KW-0235">DNA replication</keyword>
<evidence type="ECO:0000256" key="3">
    <source>
        <dbReference type="ARBA" id="ARBA00022722"/>
    </source>
</evidence>
<evidence type="ECO:0000256" key="9">
    <source>
        <dbReference type="ARBA" id="ARBA00022842"/>
    </source>
</evidence>
<dbReference type="GO" id="GO:0005654">
    <property type="term" value="C:nucleoplasm"/>
    <property type="evidence" value="ECO:0007669"/>
    <property type="project" value="UniProtKB-SubCell"/>
</dbReference>
<dbReference type="AlphaFoldDB" id="A0AAW1TG46"/>
<dbReference type="PRINTS" id="PR00853">
    <property type="entry name" value="XPGRADSUPER"/>
</dbReference>
<proteinExistence type="inferred from homology"/>
<organism evidence="20 21">
    <name type="scientific">Apatococcus fuscideae</name>
    <dbReference type="NCBI Taxonomy" id="2026836"/>
    <lineage>
        <taxon>Eukaryota</taxon>
        <taxon>Viridiplantae</taxon>
        <taxon>Chlorophyta</taxon>
        <taxon>core chlorophytes</taxon>
        <taxon>Trebouxiophyceae</taxon>
        <taxon>Chlorellales</taxon>
        <taxon>Chlorellaceae</taxon>
        <taxon>Apatococcus</taxon>
    </lineage>
</organism>
<comment type="cofactor">
    <cofactor evidence="16">
        <name>Mg(2+)</name>
        <dbReference type="ChEBI" id="CHEBI:18420"/>
    </cofactor>
    <text evidence="16">Binds 2 magnesium ions per subunit. They probably participate in the reaction catalyzed by the enzyme. May bind an additional third magnesium ion after substrate binding.</text>
</comment>
<accession>A0AAW1TG46</accession>
<evidence type="ECO:0000259" key="19">
    <source>
        <dbReference type="SMART" id="SM00485"/>
    </source>
</evidence>
<dbReference type="FunFam" id="3.40.50.1010:FF:000016">
    <property type="entry name" value="Flap endonuclease 1"/>
    <property type="match status" value="1"/>
</dbReference>
<dbReference type="SUPFAM" id="SSF88723">
    <property type="entry name" value="PIN domain-like"/>
    <property type="match status" value="1"/>
</dbReference>
<comment type="subunit">
    <text evidence="15">Interacts with PCNA1 and PCNA2. Three molecules of FEN1 bind to one PCNA trimer with each molecule binding to one PCNA monomer. PCNA stimulates the nuclease activity without altering cleavage specificity.</text>
</comment>
<dbReference type="PROSITE" id="PS00842">
    <property type="entry name" value="XPG_2"/>
    <property type="match status" value="1"/>
</dbReference>
<keyword evidence="10 16" id="KW-0496">Mitochondrion</keyword>
<evidence type="ECO:0000256" key="13">
    <source>
        <dbReference type="ARBA" id="ARBA00029382"/>
    </source>
</evidence>
<keyword evidence="12 16" id="KW-0539">Nucleus</keyword>
<evidence type="ECO:0000256" key="12">
    <source>
        <dbReference type="ARBA" id="ARBA00023242"/>
    </source>
</evidence>
<dbReference type="GO" id="GO:0000287">
    <property type="term" value="F:magnesium ion binding"/>
    <property type="evidence" value="ECO:0007669"/>
    <property type="project" value="UniProtKB-UniRule"/>
</dbReference>
<comment type="function">
    <text evidence="13 16">Structure-specific nuclease with 5'-flap endonuclease and 5'-3' exonuclease activities involved in DNA replication and repair. During DNA replication, cleaves the 5'-overhanging flap structure that is generated by displacement synthesis when DNA polymerase encounters the 5'-end of a downstream Okazaki fragment. It enters the flap from the 5'-end and then tracks to cleave the flap base, leaving a nick for ligation. Also involved in the long patch base excision repair (LP-BER) pathway, by cleaving within the apurinic/apyrimidinic (AP) site-terminated flap. Acts as a genome stabilization factor that prevents flaps from equilibrating into structures that lead to duplications and deletions. Also possesses 5'-3' exonuclease activity on nicked or gapped double-stranded DNA, and exhibits RNase H activity. Also involved in replication and repair of rDNA and in repairing mitochondrial DNA.</text>
</comment>
<gene>
    <name evidence="20" type="ORF">WJX84_005758</name>
</gene>
<dbReference type="GO" id="GO:0017108">
    <property type="term" value="F:5'-flap endonuclease activity"/>
    <property type="evidence" value="ECO:0007669"/>
    <property type="project" value="UniProtKB-UniRule"/>
</dbReference>
<dbReference type="SUPFAM" id="SSF47807">
    <property type="entry name" value="5' to 3' exonuclease, C-terminal subdomain"/>
    <property type="match status" value="1"/>
</dbReference>
<reference evidence="20 21" key="1">
    <citation type="journal article" date="2024" name="Nat. Commun.">
        <title>Phylogenomics reveals the evolutionary origins of lichenization in chlorophyte algae.</title>
        <authorList>
            <person name="Puginier C."/>
            <person name="Libourel C."/>
            <person name="Otte J."/>
            <person name="Skaloud P."/>
            <person name="Haon M."/>
            <person name="Grisel S."/>
            <person name="Petersen M."/>
            <person name="Berrin J.G."/>
            <person name="Delaux P.M."/>
            <person name="Dal Grande F."/>
            <person name="Keller J."/>
        </authorList>
    </citation>
    <scope>NUCLEOTIDE SEQUENCE [LARGE SCALE GENOMIC DNA]</scope>
    <source>
        <strain evidence="20 21">SAG 2523</strain>
    </source>
</reference>
<name>A0AAW1TG46_9CHLO</name>
<keyword evidence="11 16" id="KW-0234">DNA repair</keyword>
<evidence type="ECO:0000256" key="11">
    <source>
        <dbReference type="ARBA" id="ARBA00023204"/>
    </source>
</evidence>
<keyword evidence="5 16" id="KW-0255">Endonuclease</keyword>
<dbReference type="Proteomes" id="UP001485043">
    <property type="component" value="Unassembled WGS sequence"/>
</dbReference>
<dbReference type="Gene3D" id="1.10.150.20">
    <property type="entry name" value="5' to 3' exonuclease, C-terminal subdomain"/>
    <property type="match status" value="1"/>
</dbReference>
<feature type="compositionally biased region" description="Low complexity" evidence="17">
    <location>
        <begin position="362"/>
        <end position="375"/>
    </location>
</feature>
<evidence type="ECO:0000256" key="10">
    <source>
        <dbReference type="ARBA" id="ARBA00023128"/>
    </source>
</evidence>
<dbReference type="SMART" id="SM00279">
    <property type="entry name" value="HhH2"/>
    <property type="match status" value="1"/>
</dbReference>
<dbReference type="Gene3D" id="3.40.50.1010">
    <property type="entry name" value="5'-nuclease"/>
    <property type="match status" value="1"/>
</dbReference>
<dbReference type="InterPro" id="IPR029060">
    <property type="entry name" value="PIN-like_dom_sf"/>
</dbReference>
<evidence type="ECO:0000256" key="4">
    <source>
        <dbReference type="ARBA" id="ARBA00022723"/>
    </source>
</evidence>
<evidence type="ECO:0000313" key="21">
    <source>
        <dbReference type="Proteomes" id="UP001485043"/>
    </source>
</evidence>
<evidence type="ECO:0000256" key="7">
    <source>
        <dbReference type="ARBA" id="ARBA00022801"/>
    </source>
</evidence>
<dbReference type="InterPro" id="IPR006084">
    <property type="entry name" value="XPG/Rad2"/>
</dbReference>
<protein>
    <recommendedName>
        <fullName evidence="16">Flap endonuclease 1</fullName>
        <shortName evidence="16">FEN-1</shortName>
        <ecNumber evidence="16">3.1.-.-</ecNumber>
    </recommendedName>
    <alternativeName>
        <fullName evidence="16">Flap structure-specific endonuclease 1</fullName>
    </alternativeName>
</protein>
<keyword evidence="7 16" id="KW-0378">Hydrolase</keyword>
<dbReference type="InterPro" id="IPR036279">
    <property type="entry name" value="5-3_exonuclease_C_sf"/>
</dbReference>
<dbReference type="PROSITE" id="PS00841">
    <property type="entry name" value="XPG_1"/>
    <property type="match status" value="1"/>
</dbReference>
<keyword evidence="4 16" id="KW-0479">Metal-binding</keyword>
<comment type="subcellular location">
    <subcellularLocation>
        <location evidence="16">Nucleus</location>
        <location evidence="16">Nucleolus</location>
    </subcellularLocation>
    <subcellularLocation>
        <location evidence="16">Nucleus</location>
        <location evidence="16">Nucleoplasm</location>
    </subcellularLocation>
    <subcellularLocation>
        <location evidence="16">Mitochondrion</location>
    </subcellularLocation>
    <text evidence="16">Resides mostly in the nucleoli and relocalizes to the nucleoplasm upon DNA damage.</text>
</comment>
<evidence type="ECO:0000256" key="17">
    <source>
        <dbReference type="SAM" id="MobiDB-lite"/>
    </source>
</evidence>
<dbReference type="GO" id="GO:0005730">
    <property type="term" value="C:nucleolus"/>
    <property type="evidence" value="ECO:0007669"/>
    <property type="project" value="UniProtKB-SubCell"/>
</dbReference>
<evidence type="ECO:0000256" key="8">
    <source>
        <dbReference type="ARBA" id="ARBA00022839"/>
    </source>
</evidence>
<dbReference type="CDD" id="cd09867">
    <property type="entry name" value="PIN_FEN1"/>
    <property type="match status" value="1"/>
</dbReference>
<dbReference type="FunFam" id="1.10.150.20:FF:000009">
    <property type="entry name" value="Flap endonuclease 1"/>
    <property type="match status" value="1"/>
</dbReference>
<keyword evidence="21" id="KW-1185">Reference proteome</keyword>
<evidence type="ECO:0000259" key="18">
    <source>
        <dbReference type="SMART" id="SM00484"/>
    </source>
</evidence>
<dbReference type="EC" id="3.1.-.-" evidence="16"/>
<feature type="domain" description="XPG N-terminal" evidence="19">
    <location>
        <begin position="1"/>
        <end position="108"/>
    </location>
</feature>
<keyword evidence="6 16" id="KW-0227">DNA damage</keyword>
<dbReference type="InterPro" id="IPR008918">
    <property type="entry name" value="HhH2"/>
</dbReference>
<evidence type="ECO:0000256" key="6">
    <source>
        <dbReference type="ARBA" id="ARBA00022763"/>
    </source>
</evidence>
<dbReference type="SMART" id="SM00485">
    <property type="entry name" value="XPGN"/>
    <property type="match status" value="1"/>
</dbReference>
<dbReference type="GO" id="GO:0005739">
    <property type="term" value="C:mitochondrion"/>
    <property type="evidence" value="ECO:0007669"/>
    <property type="project" value="UniProtKB-SubCell"/>
</dbReference>
<dbReference type="HAMAP" id="MF_00614">
    <property type="entry name" value="Fen"/>
    <property type="match status" value="1"/>
</dbReference>
<dbReference type="SMART" id="SM00484">
    <property type="entry name" value="XPGI"/>
    <property type="match status" value="1"/>
</dbReference>
<dbReference type="EMBL" id="JALJOV010000072">
    <property type="protein sequence ID" value="KAK9867650.1"/>
    <property type="molecule type" value="Genomic_DNA"/>
</dbReference>
<dbReference type="Pfam" id="PF00867">
    <property type="entry name" value="XPG_I"/>
    <property type="match status" value="1"/>
</dbReference>
<evidence type="ECO:0000256" key="2">
    <source>
        <dbReference type="ARBA" id="ARBA00022705"/>
    </source>
</evidence>
<feature type="region of interest" description="Disordered" evidence="17">
    <location>
        <begin position="332"/>
        <end position="389"/>
    </location>
</feature>
<keyword evidence="8 16" id="KW-0269">Exonuclease</keyword>
<dbReference type="PANTHER" id="PTHR11081:SF9">
    <property type="entry name" value="FLAP ENDONUCLEASE 1"/>
    <property type="match status" value="1"/>
</dbReference>
<dbReference type="InterPro" id="IPR023426">
    <property type="entry name" value="Flap_endonuc"/>
</dbReference>
<evidence type="ECO:0000256" key="16">
    <source>
        <dbReference type="HAMAP-Rule" id="MF_03140"/>
    </source>
</evidence>
<keyword evidence="3 16" id="KW-0540">Nuclease</keyword>
<evidence type="ECO:0000256" key="5">
    <source>
        <dbReference type="ARBA" id="ARBA00022759"/>
    </source>
</evidence>
<comment type="similarity">
    <text evidence="14 16">Belongs to the XPG/RAD2 endonuclease family. FEN1 subfamily.</text>
</comment>
<evidence type="ECO:0000256" key="1">
    <source>
        <dbReference type="ARBA" id="ARBA00022553"/>
    </source>
</evidence>
<feature type="domain" description="XPG-I" evidence="18">
    <location>
        <begin position="147"/>
        <end position="219"/>
    </location>
</feature>
<evidence type="ECO:0000256" key="15">
    <source>
        <dbReference type="ARBA" id="ARBA00063178"/>
    </source>
</evidence>
<dbReference type="GO" id="GO:0043137">
    <property type="term" value="P:DNA replication, removal of RNA primer"/>
    <property type="evidence" value="ECO:0007669"/>
    <property type="project" value="UniProtKB-UniRule"/>
</dbReference>
<dbReference type="InterPro" id="IPR019974">
    <property type="entry name" value="XPG_CS"/>
</dbReference>
<dbReference type="CDD" id="cd09907">
    <property type="entry name" value="H3TH_FEN1-Euk"/>
    <property type="match status" value="1"/>
</dbReference>
<keyword evidence="9 16" id="KW-0460">Magnesium</keyword>
<dbReference type="GO" id="GO:0008409">
    <property type="term" value="F:5'-3' exonuclease activity"/>
    <property type="evidence" value="ECO:0007669"/>
    <property type="project" value="UniProtKB-UniRule"/>
</dbReference>